<feature type="domain" description="Acylphosphatase-like" evidence="2">
    <location>
        <begin position="32"/>
        <end position="123"/>
    </location>
</feature>
<dbReference type="Proteomes" id="UP000001819">
    <property type="component" value="Chromosome 2"/>
</dbReference>
<evidence type="ECO:0000313" key="5">
    <source>
        <dbReference type="RefSeq" id="XP_003736206.1"/>
    </source>
</evidence>
<evidence type="ECO:0000313" key="4">
    <source>
        <dbReference type="RefSeq" id="XP_002136895.2"/>
    </source>
</evidence>
<accession>A0A6I8VNJ8</accession>
<dbReference type="RefSeq" id="XP_003736206.1">
    <property type="nucleotide sequence ID" value="XM_003736158.3"/>
</dbReference>
<comment type="caution">
    <text evidence="1">Lacks conserved residue(s) required for the propagation of feature annotation.</text>
</comment>
<proteinExistence type="predicted"/>
<reference evidence="3" key="1">
    <citation type="submission" date="2024-06" db="UniProtKB">
        <authorList>
            <consortium name="RefSeq"/>
        </authorList>
    </citation>
    <scope>NUCLEOTIDE SEQUENCE [LARGE SCALE GENOMIC DNA]</scope>
    <source>
        <strain evidence="4 5">MV-25-SWS-2005</strain>
        <strain evidence="3">MV2-25</strain>
        <tissue evidence="4 5">Whole body</tissue>
    </source>
</reference>
<dbReference type="PROSITE" id="PS51160">
    <property type="entry name" value="ACYLPHOSPHATASE_3"/>
    <property type="match status" value="1"/>
</dbReference>
<organism evidence="3 6">
    <name type="scientific">Drosophila pseudoobscura pseudoobscura</name>
    <name type="common">Fruit fly</name>
    <dbReference type="NCBI Taxonomy" id="46245"/>
    <lineage>
        <taxon>Eukaryota</taxon>
        <taxon>Metazoa</taxon>
        <taxon>Ecdysozoa</taxon>
        <taxon>Arthropoda</taxon>
        <taxon>Hexapoda</taxon>
        <taxon>Insecta</taxon>
        <taxon>Pterygota</taxon>
        <taxon>Neoptera</taxon>
        <taxon>Endopterygota</taxon>
        <taxon>Diptera</taxon>
        <taxon>Brachycera</taxon>
        <taxon>Muscomorpha</taxon>
        <taxon>Ephydroidea</taxon>
        <taxon>Drosophilidae</taxon>
        <taxon>Drosophila</taxon>
        <taxon>Sophophora</taxon>
    </lineage>
</organism>
<dbReference type="RefSeq" id="XP_033232602.1">
    <property type="nucleotide sequence ID" value="XM_033376711.1"/>
</dbReference>
<protein>
    <recommendedName>
        <fullName evidence="2">Acylphosphatase-like domain-containing protein</fullName>
    </recommendedName>
</protein>
<dbReference type="KEGG" id="dpo:6896680"/>
<evidence type="ECO:0000259" key="2">
    <source>
        <dbReference type="PROSITE" id="PS51160"/>
    </source>
</evidence>
<keyword evidence="3" id="KW-1185">Reference proteome</keyword>
<evidence type="ECO:0000313" key="3">
    <source>
        <dbReference type="Proteomes" id="UP000001819"/>
    </source>
</evidence>
<dbReference type="Bgee" id="FBgn0248287">
    <property type="expression patterns" value="Expressed in male reproductive system and 1 other cell type or tissue"/>
</dbReference>
<evidence type="ECO:0000313" key="6">
    <source>
        <dbReference type="RefSeq" id="XP_033232602.1"/>
    </source>
</evidence>
<dbReference type="InterPro" id="IPR001792">
    <property type="entry name" value="Acylphosphatase-like_dom"/>
</dbReference>
<reference evidence="6" key="2">
    <citation type="submission" date="2025-04" db="UniProtKB">
        <authorList>
            <consortium name="RefSeq"/>
        </authorList>
    </citation>
    <scope>IDENTIFICATION</scope>
    <source>
        <strain evidence="6">MV-25-SWS-2005</strain>
        <tissue evidence="6">Whole body</tissue>
    </source>
</reference>
<sequence length="144" mass="16771">MGDLARNPDSQIEKSDQCPEFWVGHSNRHLAQTEFMLYHIQPGVYFRGRFKERCEERGVNGWFTCNAKAQQVFGVMEGRIKDILSIRGWVEESCILQPFEKKTVFSTFTLCTQPEFTAFSLRLSLPVNKKNRPVSRVLPRTRKN</sequence>
<dbReference type="GeneID" id="6896680"/>
<evidence type="ECO:0000256" key="1">
    <source>
        <dbReference type="PROSITE-ProRule" id="PRU00520"/>
    </source>
</evidence>
<name>A0A6I8VNJ8_DROPS</name>
<dbReference type="RefSeq" id="XP_002136895.2">
    <property type="nucleotide sequence ID" value="XM_002136859.3"/>
</dbReference>
<gene>
    <name evidence="4 5 6" type="primary">LOC6896680</name>
</gene>
<dbReference type="AlphaFoldDB" id="A0A6I8VNJ8"/>
<dbReference type="Gene3D" id="3.30.70.100">
    <property type="match status" value="1"/>
</dbReference>